<dbReference type="AlphaFoldDB" id="A0A3B0RHQ8"/>
<protein>
    <submittedName>
        <fullName evidence="1">Uncharacterized protein</fullName>
    </submittedName>
</protein>
<dbReference type="EMBL" id="UOED01000067">
    <property type="protein sequence ID" value="VAV91382.1"/>
    <property type="molecule type" value="Genomic_DNA"/>
</dbReference>
<name>A0A3B0RHQ8_9ZZZZ</name>
<evidence type="ECO:0000313" key="1">
    <source>
        <dbReference type="EMBL" id="VAV91382.1"/>
    </source>
</evidence>
<reference evidence="1" key="1">
    <citation type="submission" date="2018-06" db="EMBL/GenBank/DDBJ databases">
        <authorList>
            <person name="Zhirakovskaya E."/>
        </authorList>
    </citation>
    <scope>NUCLEOTIDE SEQUENCE</scope>
</reference>
<proteinExistence type="predicted"/>
<organism evidence="1">
    <name type="scientific">hydrothermal vent metagenome</name>
    <dbReference type="NCBI Taxonomy" id="652676"/>
    <lineage>
        <taxon>unclassified sequences</taxon>
        <taxon>metagenomes</taxon>
        <taxon>ecological metagenomes</taxon>
    </lineage>
</organism>
<accession>A0A3B0RHQ8</accession>
<sequence length="85" mass="10212">MPQRISYYLFPQTAHKEYQDFKKWIETNKVGQNDNILDVFEDINTRYPFKNMLFGGAAVFYCIILPVRMKPVLKMPCCKIVLFWR</sequence>
<gene>
    <name evidence="1" type="ORF">MNBD_ALPHA02-2180</name>
</gene>